<reference evidence="5 6" key="1">
    <citation type="submission" date="2019-08" db="EMBL/GenBank/DDBJ databases">
        <title>Bradyrhizobium hipponensis sp. nov., a rhizobium isolated from a Lupinus angustifolius root nodule in Tunisia.</title>
        <authorList>
            <person name="Off K."/>
            <person name="Rejili M."/>
            <person name="Mars M."/>
            <person name="Brachmann A."/>
            <person name="Marin M."/>
        </authorList>
    </citation>
    <scope>NUCLEOTIDE SEQUENCE [LARGE SCALE GENOMIC DNA]</scope>
    <source>
        <strain evidence="5 6">CTAW71</strain>
    </source>
</reference>
<dbReference type="AlphaFoldDB" id="A0A5D3KXW9"/>
<dbReference type="InterPro" id="IPR018062">
    <property type="entry name" value="HTH_AraC-typ_CS"/>
</dbReference>
<evidence type="ECO:0000256" key="1">
    <source>
        <dbReference type="ARBA" id="ARBA00023015"/>
    </source>
</evidence>
<dbReference type="OrthoDB" id="9802263at2"/>
<sequence>MPLGRLKPSRVLGIERFSDFGEFRANEVLGLGTSTPFHPRDFSMARAILPLQDGLFVLQRAFARRLEVDIGTDRGVGLTIPFSFHSVTNGREIDSSTVNVVRGKVPIKSIEQRANTYLMMRFNSDMRHRGWADYDSGLGFFRSHDAAMARLRATILNMFCLASESNDPRQFDALNRPIQETLLACLDDTLVPADGLAARRGSFDKHNKLIARLDEVAATYGSRPLYSDDLATTLGVSVRTLQTATQAVHGVSLHHYLRLKRLWATRIQLMTGRAGLSVKAAALGNGFWHLGDFSRGYRLAFGETPSETLARSRRL</sequence>
<dbReference type="PROSITE" id="PS00041">
    <property type="entry name" value="HTH_ARAC_FAMILY_1"/>
    <property type="match status" value="1"/>
</dbReference>
<dbReference type="InterPro" id="IPR053142">
    <property type="entry name" value="PchR_regulatory_protein"/>
</dbReference>
<keyword evidence="2" id="KW-0238">DNA-binding</keyword>
<dbReference type="Pfam" id="PF12833">
    <property type="entry name" value="HTH_18"/>
    <property type="match status" value="1"/>
</dbReference>
<dbReference type="PANTHER" id="PTHR47893:SF1">
    <property type="entry name" value="REGULATORY PROTEIN PCHR"/>
    <property type="match status" value="1"/>
</dbReference>
<comment type="caution">
    <text evidence="5">The sequence shown here is derived from an EMBL/GenBank/DDBJ whole genome shotgun (WGS) entry which is preliminary data.</text>
</comment>
<dbReference type="InterPro" id="IPR018060">
    <property type="entry name" value="HTH_AraC"/>
</dbReference>
<keyword evidence="1" id="KW-0805">Transcription regulation</keyword>
<dbReference type="PROSITE" id="PS01124">
    <property type="entry name" value="HTH_ARAC_FAMILY_2"/>
    <property type="match status" value="1"/>
</dbReference>
<dbReference type="Gene3D" id="1.10.10.60">
    <property type="entry name" value="Homeodomain-like"/>
    <property type="match status" value="1"/>
</dbReference>
<evidence type="ECO:0000256" key="3">
    <source>
        <dbReference type="ARBA" id="ARBA00023163"/>
    </source>
</evidence>
<proteinExistence type="predicted"/>
<dbReference type="GO" id="GO:0043565">
    <property type="term" value="F:sequence-specific DNA binding"/>
    <property type="evidence" value="ECO:0007669"/>
    <property type="project" value="InterPro"/>
</dbReference>
<dbReference type="Proteomes" id="UP000324758">
    <property type="component" value="Unassembled WGS sequence"/>
</dbReference>
<keyword evidence="3" id="KW-0804">Transcription</keyword>
<evidence type="ECO:0000256" key="2">
    <source>
        <dbReference type="ARBA" id="ARBA00023125"/>
    </source>
</evidence>
<accession>A0A5D3KXW9</accession>
<dbReference type="RefSeq" id="WP_148771314.1">
    <property type="nucleotide sequence ID" value="NZ_VSSS01000013.1"/>
</dbReference>
<gene>
    <name evidence="5" type="ORF">FXB40_06155</name>
</gene>
<organism evidence="5 6">
    <name type="scientific">Bradyrhizobium rifense</name>
    <dbReference type="NCBI Taxonomy" id="515499"/>
    <lineage>
        <taxon>Bacteria</taxon>
        <taxon>Pseudomonadati</taxon>
        <taxon>Pseudomonadota</taxon>
        <taxon>Alphaproteobacteria</taxon>
        <taxon>Hyphomicrobiales</taxon>
        <taxon>Nitrobacteraceae</taxon>
        <taxon>Bradyrhizobium</taxon>
    </lineage>
</organism>
<dbReference type="PANTHER" id="PTHR47893">
    <property type="entry name" value="REGULATORY PROTEIN PCHR"/>
    <property type="match status" value="1"/>
</dbReference>
<name>A0A5D3KXW9_9BRAD</name>
<dbReference type="SMART" id="SM00342">
    <property type="entry name" value="HTH_ARAC"/>
    <property type="match status" value="1"/>
</dbReference>
<evidence type="ECO:0000313" key="6">
    <source>
        <dbReference type="Proteomes" id="UP000324758"/>
    </source>
</evidence>
<feature type="domain" description="HTH araC/xylS-type" evidence="4">
    <location>
        <begin position="207"/>
        <end position="311"/>
    </location>
</feature>
<evidence type="ECO:0000259" key="4">
    <source>
        <dbReference type="PROSITE" id="PS01124"/>
    </source>
</evidence>
<evidence type="ECO:0000313" key="5">
    <source>
        <dbReference type="EMBL" id="TYL98060.1"/>
    </source>
</evidence>
<keyword evidence="6" id="KW-1185">Reference proteome</keyword>
<dbReference type="EMBL" id="VSSS01000013">
    <property type="protein sequence ID" value="TYL98060.1"/>
    <property type="molecule type" value="Genomic_DNA"/>
</dbReference>
<dbReference type="GO" id="GO:0003700">
    <property type="term" value="F:DNA-binding transcription factor activity"/>
    <property type="evidence" value="ECO:0007669"/>
    <property type="project" value="InterPro"/>
</dbReference>
<protein>
    <submittedName>
        <fullName evidence="5">AraC family transcriptional regulator</fullName>
    </submittedName>
</protein>